<gene>
    <name evidence="1" type="ORF">AYI68_g6770</name>
</gene>
<evidence type="ECO:0000313" key="1">
    <source>
        <dbReference type="EMBL" id="OLY79171.1"/>
    </source>
</evidence>
<reference evidence="1 2" key="1">
    <citation type="journal article" date="2016" name="Mol. Biol. Evol.">
        <title>Genome-Wide Survey of Gut Fungi (Harpellales) Reveals the First Horizontally Transferred Ubiquitin Gene from a Mosquito Host.</title>
        <authorList>
            <person name="Wang Y."/>
            <person name="White M.M."/>
            <person name="Kvist S."/>
            <person name="Moncalvo J.M."/>
        </authorList>
    </citation>
    <scope>NUCLEOTIDE SEQUENCE [LARGE SCALE GENOMIC DNA]</scope>
    <source>
        <strain evidence="1 2">ALG-7-W6</strain>
    </source>
</reference>
<name>A0A1R0GQJ4_9FUNG</name>
<dbReference type="Proteomes" id="UP000187455">
    <property type="component" value="Unassembled WGS sequence"/>
</dbReference>
<comment type="caution">
    <text evidence="1">The sequence shown here is derived from an EMBL/GenBank/DDBJ whole genome shotgun (WGS) entry which is preliminary data.</text>
</comment>
<keyword evidence="2" id="KW-1185">Reference proteome</keyword>
<sequence length="216" mass="24785">MGPPSNKNIDADIKKTIRKRIAIFQHLHDSLIPHNLPSKDPSNRVPFRQPFMGLIILDPEQVNALFNDPKFKPQIRLLFILGTSISLILDLEDSQEFLKATEQLTSELDAYLDYISGKATKPFEFDFAMVFESFCHVAVLVYLKLENMHSSLLFSHHNSDIFFKLDAHFRNIIQSTLSDLDNVFRTRIASAFMEIDTATKPENSDQNLDLNIKFIS</sequence>
<proteinExistence type="predicted"/>
<dbReference type="PANTHER" id="PTHR37332">
    <property type="entry name" value="EXPRESSED PROTEIN"/>
    <property type="match status" value="1"/>
</dbReference>
<dbReference type="PANTHER" id="PTHR37332:SF1">
    <property type="entry name" value="ELMO DOMAIN-CONTAINING PROTEIN"/>
    <property type="match status" value="1"/>
</dbReference>
<organism evidence="1 2">
    <name type="scientific">Smittium mucronatum</name>
    <dbReference type="NCBI Taxonomy" id="133383"/>
    <lineage>
        <taxon>Eukaryota</taxon>
        <taxon>Fungi</taxon>
        <taxon>Fungi incertae sedis</taxon>
        <taxon>Zoopagomycota</taxon>
        <taxon>Kickxellomycotina</taxon>
        <taxon>Harpellomycetes</taxon>
        <taxon>Harpellales</taxon>
        <taxon>Legeriomycetaceae</taxon>
        <taxon>Smittium</taxon>
    </lineage>
</organism>
<dbReference type="OrthoDB" id="14339at2759"/>
<evidence type="ECO:0000313" key="2">
    <source>
        <dbReference type="Proteomes" id="UP000187455"/>
    </source>
</evidence>
<protein>
    <submittedName>
        <fullName evidence="1">Uncharacterized protein</fullName>
    </submittedName>
</protein>
<accession>A0A1R0GQJ4</accession>
<dbReference type="EMBL" id="LSSL01004861">
    <property type="protein sequence ID" value="OLY79171.1"/>
    <property type="molecule type" value="Genomic_DNA"/>
</dbReference>
<dbReference type="AlphaFoldDB" id="A0A1R0GQJ4"/>